<evidence type="ECO:0000259" key="6">
    <source>
        <dbReference type="SMART" id="SM01144"/>
    </source>
</evidence>
<comment type="catalytic activity">
    <reaction evidence="5">
        <text>a uridine in tRNA + S-adenosyl-L-methionine = a 3-[(3S)-3-amino-3-carboxypropyl]uridine in tRNA + S-methyl-5'-thioadenosine + H(+)</text>
        <dbReference type="Rhea" id="RHEA:62432"/>
        <dbReference type="Rhea" id="RHEA-COMP:13339"/>
        <dbReference type="Rhea" id="RHEA-COMP:16092"/>
        <dbReference type="ChEBI" id="CHEBI:15378"/>
        <dbReference type="ChEBI" id="CHEBI:17509"/>
        <dbReference type="ChEBI" id="CHEBI:59789"/>
        <dbReference type="ChEBI" id="CHEBI:65315"/>
        <dbReference type="ChEBI" id="CHEBI:82930"/>
        <dbReference type="EC" id="2.5.1.25"/>
    </reaction>
</comment>
<keyword evidence="4" id="KW-0819">tRNA processing</keyword>
<evidence type="ECO:0000313" key="7">
    <source>
        <dbReference type="EMBL" id="CAD8659750.1"/>
    </source>
</evidence>
<dbReference type="EC" id="2.5.1.25" evidence="1"/>
<dbReference type="SMART" id="SM01144">
    <property type="entry name" value="DTW"/>
    <property type="match status" value="1"/>
</dbReference>
<evidence type="ECO:0000256" key="3">
    <source>
        <dbReference type="ARBA" id="ARBA00022691"/>
    </source>
</evidence>
<dbReference type="AlphaFoldDB" id="A0A7S0N4B5"/>
<name>A0A7S0N4B5_9CHLO</name>
<dbReference type="InterPro" id="IPR039262">
    <property type="entry name" value="DTWD2/TAPT"/>
</dbReference>
<evidence type="ECO:0000256" key="2">
    <source>
        <dbReference type="ARBA" id="ARBA00022679"/>
    </source>
</evidence>
<feature type="domain" description="DTW" evidence="6">
    <location>
        <begin position="121"/>
        <end position="328"/>
    </location>
</feature>
<sequence>MVTMSSSRLLRSGSAGLSFPLRDGGVCVKRARLSSIWRTNDRVGSAIFSRKVTVDASALGSQAPEHIRRISDEVARLLSKPPAATMPETEGKAWEIKQYPPQERESVITARKLATKLSYLQGETCPHCWLQRNHCICSQVQPLPMRHRLWIYSHLDEVLLAADTSKLLLAAYPQTARLVVNGLPSLEQEMKDALAGSARAFVLFPAENATSFDQLAAAVAPGGTAGDDGSEGEAWDIVVLDGTWEQARKLNSRLDPEIPRVVLGRALDGHVPAHTLRAHPTPFRRISTLEATALLLRDMGLPRGEVAPLLAYLKLADEAYYRQTEHAESRRQTTRDDAWELL</sequence>
<protein>
    <recommendedName>
        <fullName evidence="1">tRNA-uridine aminocarboxypropyltransferase</fullName>
        <ecNumber evidence="1">2.5.1.25</ecNumber>
    </recommendedName>
</protein>
<organism evidence="7">
    <name type="scientific">Pyramimonas obovata</name>
    <dbReference type="NCBI Taxonomy" id="1411642"/>
    <lineage>
        <taxon>Eukaryota</taxon>
        <taxon>Viridiplantae</taxon>
        <taxon>Chlorophyta</taxon>
        <taxon>Pyramimonadophyceae</taxon>
        <taxon>Pyramimonadales</taxon>
        <taxon>Pyramimonadaceae</taxon>
        <taxon>Pyramimonas</taxon>
        <taxon>Pyramimonas incertae sedis</taxon>
    </lineage>
</organism>
<evidence type="ECO:0000256" key="4">
    <source>
        <dbReference type="ARBA" id="ARBA00022694"/>
    </source>
</evidence>
<dbReference type="GO" id="GO:0008033">
    <property type="term" value="P:tRNA processing"/>
    <property type="evidence" value="ECO:0007669"/>
    <property type="project" value="UniProtKB-KW"/>
</dbReference>
<dbReference type="EMBL" id="HBFA01011583">
    <property type="protein sequence ID" value="CAD8659750.1"/>
    <property type="molecule type" value="Transcribed_RNA"/>
</dbReference>
<gene>
    <name evidence="7" type="ORF">POBO1169_LOCUS6032</name>
</gene>
<reference evidence="7" key="1">
    <citation type="submission" date="2021-01" db="EMBL/GenBank/DDBJ databases">
        <authorList>
            <person name="Corre E."/>
            <person name="Pelletier E."/>
            <person name="Niang G."/>
            <person name="Scheremetjew M."/>
            <person name="Finn R."/>
            <person name="Kale V."/>
            <person name="Holt S."/>
            <person name="Cochrane G."/>
            <person name="Meng A."/>
            <person name="Brown T."/>
            <person name="Cohen L."/>
        </authorList>
    </citation>
    <scope>NUCLEOTIDE SEQUENCE</scope>
    <source>
        <strain evidence="7">CCMP722</strain>
    </source>
</reference>
<dbReference type="PANTHER" id="PTHR21392">
    <property type="entry name" value="TRNA-URIDINE AMINOCARBOXYPROPYLTRANSFERASE 2"/>
    <property type="match status" value="1"/>
</dbReference>
<accession>A0A7S0N4B5</accession>
<evidence type="ECO:0000256" key="1">
    <source>
        <dbReference type="ARBA" id="ARBA00012386"/>
    </source>
</evidence>
<proteinExistence type="predicted"/>
<keyword evidence="2" id="KW-0808">Transferase</keyword>
<dbReference type="PANTHER" id="PTHR21392:SF4">
    <property type="entry name" value="TRNA-URIDINE AMINOCARBOXYPROPYLTRANSFERASE"/>
    <property type="match status" value="1"/>
</dbReference>
<dbReference type="Pfam" id="PF03942">
    <property type="entry name" value="DTW"/>
    <property type="match status" value="1"/>
</dbReference>
<dbReference type="GO" id="GO:0016432">
    <property type="term" value="F:tRNA-uridine aminocarboxypropyltransferase activity"/>
    <property type="evidence" value="ECO:0007669"/>
    <property type="project" value="UniProtKB-EC"/>
</dbReference>
<keyword evidence="3" id="KW-0949">S-adenosyl-L-methionine</keyword>
<evidence type="ECO:0000256" key="5">
    <source>
        <dbReference type="ARBA" id="ARBA00048718"/>
    </source>
</evidence>
<dbReference type="InterPro" id="IPR005636">
    <property type="entry name" value="DTW"/>
</dbReference>